<keyword evidence="7" id="KW-0963">Cytoplasm</keyword>
<dbReference type="PANTHER" id="PTHR11063:SF8">
    <property type="entry name" value="DELTA-1-PYRROLINE-5-CARBOXYLATE SYNTHASE"/>
    <property type="match status" value="1"/>
</dbReference>
<evidence type="ECO:0000256" key="4">
    <source>
        <dbReference type="ARBA" id="ARBA00022857"/>
    </source>
</evidence>
<dbReference type="NCBIfam" id="TIGR00407">
    <property type="entry name" value="proA"/>
    <property type="match status" value="1"/>
</dbReference>
<keyword evidence="2 7" id="KW-0028">Amino-acid biosynthesis</keyword>
<evidence type="ECO:0000256" key="5">
    <source>
        <dbReference type="ARBA" id="ARBA00023002"/>
    </source>
</evidence>
<name>A0A1F7RSQ3_9BACT</name>
<evidence type="ECO:0000256" key="7">
    <source>
        <dbReference type="HAMAP-Rule" id="MF_00412"/>
    </source>
</evidence>
<dbReference type="NCBIfam" id="NF001221">
    <property type="entry name" value="PRK00197.1"/>
    <property type="match status" value="1"/>
</dbReference>
<evidence type="ECO:0000313" key="9">
    <source>
        <dbReference type="EMBL" id="OGL44586.1"/>
    </source>
</evidence>
<comment type="similarity">
    <text evidence="7">Belongs to the gamma-glutamyl phosphate reductase family.</text>
</comment>
<dbReference type="InterPro" id="IPR016161">
    <property type="entry name" value="Ald_DH/histidinol_DH"/>
</dbReference>
<dbReference type="InterPro" id="IPR016162">
    <property type="entry name" value="Ald_DH_N"/>
</dbReference>
<keyword evidence="4 7" id="KW-0521">NADP</keyword>
<dbReference type="Gene3D" id="3.40.605.10">
    <property type="entry name" value="Aldehyde Dehydrogenase, Chain A, domain 1"/>
    <property type="match status" value="1"/>
</dbReference>
<organism evidence="9 10">
    <name type="scientific">Candidatus Schekmanbacteria bacterium RBG_16_38_11</name>
    <dbReference type="NCBI Taxonomy" id="1817880"/>
    <lineage>
        <taxon>Bacteria</taxon>
        <taxon>Candidatus Schekmaniibacteriota</taxon>
    </lineage>
</organism>
<dbReference type="EMBL" id="MGDF01000137">
    <property type="protein sequence ID" value="OGL44586.1"/>
    <property type="molecule type" value="Genomic_DNA"/>
</dbReference>
<dbReference type="InterPro" id="IPR012134">
    <property type="entry name" value="Glu-5-SA_DH"/>
</dbReference>
<keyword evidence="3 7" id="KW-0641">Proline biosynthesis</keyword>
<accession>A0A1F7RSQ3</accession>
<comment type="catalytic activity">
    <reaction evidence="6 7">
        <text>L-glutamate 5-semialdehyde + phosphate + NADP(+) = L-glutamyl 5-phosphate + NADPH + H(+)</text>
        <dbReference type="Rhea" id="RHEA:19541"/>
        <dbReference type="ChEBI" id="CHEBI:15378"/>
        <dbReference type="ChEBI" id="CHEBI:43474"/>
        <dbReference type="ChEBI" id="CHEBI:57783"/>
        <dbReference type="ChEBI" id="CHEBI:58066"/>
        <dbReference type="ChEBI" id="CHEBI:58274"/>
        <dbReference type="ChEBI" id="CHEBI:58349"/>
        <dbReference type="EC" id="1.2.1.41"/>
    </reaction>
</comment>
<dbReference type="Proteomes" id="UP000178435">
    <property type="component" value="Unassembled WGS sequence"/>
</dbReference>
<evidence type="ECO:0000259" key="8">
    <source>
        <dbReference type="Pfam" id="PF00171"/>
    </source>
</evidence>
<dbReference type="Gene3D" id="3.40.309.10">
    <property type="entry name" value="Aldehyde Dehydrogenase, Chain A, domain 2"/>
    <property type="match status" value="1"/>
</dbReference>
<dbReference type="PROSITE" id="PS01223">
    <property type="entry name" value="PROA"/>
    <property type="match status" value="1"/>
</dbReference>
<evidence type="ECO:0000256" key="2">
    <source>
        <dbReference type="ARBA" id="ARBA00022605"/>
    </source>
</evidence>
<reference evidence="9 10" key="1">
    <citation type="journal article" date="2016" name="Nat. Commun.">
        <title>Thousands of microbial genomes shed light on interconnected biogeochemical processes in an aquifer system.</title>
        <authorList>
            <person name="Anantharaman K."/>
            <person name="Brown C.T."/>
            <person name="Hug L.A."/>
            <person name="Sharon I."/>
            <person name="Castelle C.J."/>
            <person name="Probst A.J."/>
            <person name="Thomas B.C."/>
            <person name="Singh A."/>
            <person name="Wilkins M.J."/>
            <person name="Karaoz U."/>
            <person name="Brodie E.L."/>
            <person name="Williams K.H."/>
            <person name="Hubbard S.S."/>
            <person name="Banfield J.F."/>
        </authorList>
    </citation>
    <scope>NUCLEOTIDE SEQUENCE [LARGE SCALE GENOMIC DNA]</scope>
</reference>
<dbReference type="GO" id="GO:0050661">
    <property type="term" value="F:NADP binding"/>
    <property type="evidence" value="ECO:0007669"/>
    <property type="project" value="InterPro"/>
</dbReference>
<dbReference type="FunFam" id="3.40.309.10:FF:000006">
    <property type="entry name" value="Gamma-glutamyl phosphate reductase"/>
    <property type="match status" value="1"/>
</dbReference>
<dbReference type="GO" id="GO:0005737">
    <property type="term" value="C:cytoplasm"/>
    <property type="evidence" value="ECO:0007669"/>
    <property type="project" value="UniProtKB-SubCell"/>
</dbReference>
<evidence type="ECO:0000256" key="3">
    <source>
        <dbReference type="ARBA" id="ARBA00022650"/>
    </source>
</evidence>
<comment type="caution">
    <text evidence="9">The sequence shown here is derived from an EMBL/GenBank/DDBJ whole genome shotgun (WGS) entry which is preliminary data.</text>
</comment>
<evidence type="ECO:0000313" key="10">
    <source>
        <dbReference type="Proteomes" id="UP000178435"/>
    </source>
</evidence>
<dbReference type="InterPro" id="IPR000965">
    <property type="entry name" value="GPR_dom"/>
</dbReference>
<comment type="subcellular location">
    <subcellularLocation>
        <location evidence="7">Cytoplasm</location>
    </subcellularLocation>
</comment>
<dbReference type="EC" id="1.2.1.41" evidence="7"/>
<dbReference type="UniPathway" id="UPA00098">
    <property type="reaction ID" value="UER00360"/>
</dbReference>
<protein>
    <recommendedName>
        <fullName evidence="7">Gamma-glutamyl phosphate reductase</fullName>
        <shortName evidence="7">GPR</shortName>
        <ecNumber evidence="7">1.2.1.41</ecNumber>
    </recommendedName>
    <alternativeName>
        <fullName evidence="7">Glutamate-5-semialdehyde dehydrogenase</fullName>
    </alternativeName>
    <alternativeName>
        <fullName evidence="7">Glutamyl-gamma-semialdehyde dehydrogenase</fullName>
        <shortName evidence="7">GSA dehydrogenase</shortName>
    </alternativeName>
</protein>
<keyword evidence="5 7" id="KW-0560">Oxidoreductase</keyword>
<dbReference type="CDD" id="cd07079">
    <property type="entry name" value="ALDH_F18-19_ProA-GPR"/>
    <property type="match status" value="1"/>
</dbReference>
<comment type="pathway">
    <text evidence="1 7">Amino-acid biosynthesis; L-proline biosynthesis; L-glutamate 5-semialdehyde from L-glutamate: step 2/2.</text>
</comment>
<comment type="function">
    <text evidence="7">Catalyzes the NADPH-dependent reduction of L-glutamate 5-phosphate into L-glutamate 5-semialdehyde and phosphate. The product spontaneously undergoes cyclization to form 1-pyrroline-5-carboxylate.</text>
</comment>
<dbReference type="Pfam" id="PF00171">
    <property type="entry name" value="Aldedh"/>
    <property type="match status" value="1"/>
</dbReference>
<dbReference type="GO" id="GO:0055129">
    <property type="term" value="P:L-proline biosynthetic process"/>
    <property type="evidence" value="ECO:0007669"/>
    <property type="project" value="UniProtKB-UniRule"/>
</dbReference>
<dbReference type="InterPro" id="IPR016163">
    <property type="entry name" value="Ald_DH_C"/>
</dbReference>
<sequence>MEIKEEILHKAKLARTASRKLGILSTEVKNNAILKMADDLEKGIARIVEANKEDQENAQKQKRTKAFIDRLFLNEERIKDIASGLREIAKLPDPVGEVVKMWKRPNGMQVGKIRVPLGVIGVIYESRPGVTADAAVLCLKSGNSIILRGGSEAINSNRAIAGILSNAAVSCGIPNGAIQIIEITDREAVTELLKLDKYIDIIIPRGGEELIRMVKENSTIPVIRHDKGLCHTYVDGEADLEMAEKICFNAKVQRPGVCNAMETLLVNKNIADRFLPSMIEKYKKAGVEIRGCKRTKEIVKNIEDAKEEDWNTEYLDLILSVKVVDSIDNAISHIAEYGSGHSEAIVTNNYSNAQKFLKEVDASSVFVNASTRLADGNQYGLGAEMGISTQKLHCRGPMGLEDLTVLKYIVYGDGQIRE</sequence>
<dbReference type="HAMAP" id="MF_00412">
    <property type="entry name" value="ProA"/>
    <property type="match status" value="1"/>
</dbReference>
<dbReference type="InterPro" id="IPR020593">
    <property type="entry name" value="G-glutamylP_reductase_CS"/>
</dbReference>
<evidence type="ECO:0000256" key="1">
    <source>
        <dbReference type="ARBA" id="ARBA00004985"/>
    </source>
</evidence>
<dbReference type="GO" id="GO:0004350">
    <property type="term" value="F:glutamate-5-semialdehyde dehydrogenase activity"/>
    <property type="evidence" value="ECO:0007669"/>
    <property type="project" value="UniProtKB-UniRule"/>
</dbReference>
<gene>
    <name evidence="7" type="primary">proA</name>
    <name evidence="9" type="ORF">A2149_04560</name>
</gene>
<dbReference type="AlphaFoldDB" id="A0A1F7RSQ3"/>
<dbReference type="PIRSF" id="PIRSF000151">
    <property type="entry name" value="GPR"/>
    <property type="match status" value="1"/>
</dbReference>
<dbReference type="PANTHER" id="PTHR11063">
    <property type="entry name" value="GLUTAMATE SEMIALDEHYDE DEHYDROGENASE"/>
    <property type="match status" value="1"/>
</dbReference>
<dbReference type="SUPFAM" id="SSF53720">
    <property type="entry name" value="ALDH-like"/>
    <property type="match status" value="1"/>
</dbReference>
<dbReference type="InterPro" id="IPR015590">
    <property type="entry name" value="Aldehyde_DH_dom"/>
</dbReference>
<proteinExistence type="inferred from homology"/>
<feature type="domain" description="Aldehyde dehydrogenase" evidence="8">
    <location>
        <begin position="11"/>
        <end position="287"/>
    </location>
</feature>
<evidence type="ECO:0000256" key="6">
    <source>
        <dbReference type="ARBA" id="ARBA00049024"/>
    </source>
</evidence>